<comment type="caution">
    <text evidence="2">The sequence shown here is derived from an EMBL/GenBank/DDBJ whole genome shotgun (WGS) entry which is preliminary data.</text>
</comment>
<dbReference type="Pfam" id="PF13673">
    <property type="entry name" value="Acetyltransf_10"/>
    <property type="match status" value="1"/>
</dbReference>
<dbReference type="Gene3D" id="3.40.630.90">
    <property type="match status" value="1"/>
</dbReference>
<dbReference type="InterPro" id="IPR016181">
    <property type="entry name" value="Acyl_CoA_acyltransferase"/>
</dbReference>
<dbReference type="PANTHER" id="PTHR47237">
    <property type="entry name" value="SLL0310 PROTEIN"/>
    <property type="match status" value="1"/>
</dbReference>
<dbReference type="SUPFAM" id="SSF55729">
    <property type="entry name" value="Acyl-CoA N-acyltransferases (Nat)"/>
    <property type="match status" value="1"/>
</dbReference>
<keyword evidence="2" id="KW-0808">Transferase</keyword>
<dbReference type="Pfam" id="PF18014">
    <property type="entry name" value="Acetyltransf_18"/>
    <property type="match status" value="1"/>
</dbReference>
<dbReference type="InterPro" id="IPR000182">
    <property type="entry name" value="GNAT_dom"/>
</dbReference>
<dbReference type="Proteomes" id="UP000287296">
    <property type="component" value="Unassembled WGS sequence"/>
</dbReference>
<dbReference type="PROSITE" id="PS51186">
    <property type="entry name" value="GNAT"/>
    <property type="match status" value="1"/>
</dbReference>
<dbReference type="CDD" id="cd04301">
    <property type="entry name" value="NAT_SF"/>
    <property type="match status" value="1"/>
</dbReference>
<evidence type="ECO:0000313" key="2">
    <source>
        <dbReference type="EMBL" id="RST59314.1"/>
    </source>
</evidence>
<dbReference type="PANTHER" id="PTHR47237:SF2">
    <property type="entry name" value="BLL4206 PROTEIN"/>
    <property type="match status" value="1"/>
</dbReference>
<dbReference type="AlphaFoldDB" id="A0A429X7D8"/>
<name>A0A429X7D8_SIMTE</name>
<sequence>MQGQPGFLLDKLSMQDIPELIDLSASIGWDYDTPEINTIMSVGTIYGHRTEQGDIISSAAIIPYDNKLASIGMVIVNEKYRGYGLGKELTQACINSVSNEVTIMLIATKEGKPLYERLGFQTVTWVHKCLSDNYKPHSPVYEGSDFCVLPLTDIHFEKVQELDESAVGANRGPFLKSRIQQAKQGIVVRGKSGILLGYGLGIEGPINMILGPIVAINEDVASYIIHHLANGYQGKIRIDVPDEQNSFLNYLGQCGFKKVSQAPVMIKNSNQLPIRKNLLYGIAAQIFG</sequence>
<accession>A0A429X7D8</accession>
<dbReference type="GO" id="GO:0016747">
    <property type="term" value="F:acyltransferase activity, transferring groups other than amino-acyl groups"/>
    <property type="evidence" value="ECO:0007669"/>
    <property type="project" value="InterPro"/>
</dbReference>
<dbReference type="InterPro" id="IPR041496">
    <property type="entry name" value="YitH/HolE_GNAT"/>
</dbReference>
<dbReference type="RefSeq" id="WP_120116206.1">
    <property type="nucleotide sequence ID" value="NZ_QYTW02000012.1"/>
</dbReference>
<protein>
    <submittedName>
        <fullName evidence="2">N-acetyltransferase</fullName>
    </submittedName>
</protein>
<evidence type="ECO:0000313" key="3">
    <source>
        <dbReference type="Proteomes" id="UP000287296"/>
    </source>
</evidence>
<reference evidence="2 3" key="1">
    <citation type="submission" date="2018-12" db="EMBL/GenBank/DDBJ databases">
        <authorList>
            <person name="Sun L."/>
            <person name="Chen Z."/>
        </authorList>
    </citation>
    <scope>NUCLEOTIDE SEQUENCE [LARGE SCALE GENOMIC DNA]</scope>
    <source>
        <strain evidence="2 3">LMG 29736</strain>
    </source>
</reference>
<dbReference type="InterPro" id="IPR052729">
    <property type="entry name" value="Acyl/Acetyltrans_Enzymes"/>
</dbReference>
<proteinExistence type="predicted"/>
<dbReference type="Gene3D" id="3.40.630.30">
    <property type="match status" value="1"/>
</dbReference>
<feature type="domain" description="N-acetyltransferase" evidence="1">
    <location>
        <begin position="7"/>
        <end position="147"/>
    </location>
</feature>
<organism evidence="2 3">
    <name type="scientific">Siminovitchia terrae</name>
    <name type="common">Bacillus terrae</name>
    <dbReference type="NCBI Taxonomy" id="1914933"/>
    <lineage>
        <taxon>Bacteria</taxon>
        <taxon>Bacillati</taxon>
        <taxon>Bacillota</taxon>
        <taxon>Bacilli</taxon>
        <taxon>Bacillales</taxon>
        <taxon>Bacillaceae</taxon>
        <taxon>Siminovitchia</taxon>
    </lineage>
</organism>
<dbReference type="EMBL" id="QYTW02000012">
    <property type="protein sequence ID" value="RST59314.1"/>
    <property type="molecule type" value="Genomic_DNA"/>
</dbReference>
<dbReference type="OrthoDB" id="8453373at2"/>
<evidence type="ECO:0000259" key="1">
    <source>
        <dbReference type="PROSITE" id="PS51186"/>
    </source>
</evidence>
<gene>
    <name evidence="2" type="ORF">D5F11_013250</name>
</gene>